<accession>A0A1D7VPB8</accession>
<evidence type="ECO:0000313" key="1">
    <source>
        <dbReference type="EMBL" id="AOP48613.1"/>
    </source>
</evidence>
<proteinExistence type="predicted"/>
<dbReference type="RefSeq" id="WP_069570735.1">
    <property type="nucleotide sequence ID" value="NZ_CP017157.1"/>
</dbReference>
<name>A0A1D7VPB8_9ACTN</name>
<reference evidence="1 2" key="1">
    <citation type="submission" date="2016-09" db="EMBL/GenBank/DDBJ databases">
        <title>Complete genome sequencing of Streptomyces lydicus 103 and metabolic pathways analysis of antibiotic biosynthesis.</title>
        <authorList>
            <person name="Jia N."/>
            <person name="Ding M.-Z."/>
            <person name="Gao F."/>
            <person name="Yuan Y.-J."/>
        </authorList>
    </citation>
    <scope>NUCLEOTIDE SEQUENCE [LARGE SCALE GENOMIC DNA]</scope>
    <source>
        <strain evidence="1 2">103</strain>
    </source>
</reference>
<dbReference type="OrthoDB" id="4171080at2"/>
<sequence length="273" mass="30068">MNGFADRLMLRYLEPAQVARLLVPPDDPDRHRVRALLAAVYEPSLLEVRFVDEVRVTTTRFQVPVSPPVTVRGSWEKLLPDAAQARATLDIPAVAPPYWTDLELDTVVTARVVLTSGALDSLGSEDLSGLSEEEFAARFDFLDLTELMRRAGVADYAELQAQFPRLYRLHYAEPPPFDPGALGRTYRLRVSVLFFPDLDLGAALRRLVQCRQALDDTRPRPDEYDGGALLAASAWLAVFPAATLVSDTAPGTEKQVSDLLAAEGFVAAFEDVA</sequence>
<evidence type="ECO:0000313" key="2">
    <source>
        <dbReference type="Proteomes" id="UP000094094"/>
    </source>
</evidence>
<dbReference type="Proteomes" id="UP000094094">
    <property type="component" value="Chromosome"/>
</dbReference>
<organism evidence="1 2">
    <name type="scientific">Streptomyces lydicus</name>
    <dbReference type="NCBI Taxonomy" id="47763"/>
    <lineage>
        <taxon>Bacteria</taxon>
        <taxon>Bacillati</taxon>
        <taxon>Actinomycetota</taxon>
        <taxon>Actinomycetes</taxon>
        <taxon>Kitasatosporales</taxon>
        <taxon>Streptomycetaceae</taxon>
        <taxon>Streptomyces</taxon>
    </lineage>
</organism>
<protein>
    <submittedName>
        <fullName evidence="1">Uncharacterized protein</fullName>
    </submittedName>
</protein>
<gene>
    <name evidence="1" type="ORF">SL103_22365</name>
</gene>
<dbReference type="EMBL" id="CP017157">
    <property type="protein sequence ID" value="AOP48613.1"/>
    <property type="molecule type" value="Genomic_DNA"/>
</dbReference>
<keyword evidence="2" id="KW-1185">Reference proteome</keyword>
<dbReference type="KEGG" id="slc:SL103_22365"/>
<dbReference type="AlphaFoldDB" id="A0A1D7VPB8"/>